<keyword evidence="1" id="KW-0812">Transmembrane</keyword>
<protein>
    <submittedName>
        <fullName evidence="2">Uncharacterized protein</fullName>
    </submittedName>
</protein>
<accession>A0A9X9BP10</accession>
<gene>
    <name evidence="2" type="ORF">FIV41_25900</name>
</gene>
<evidence type="ECO:0000256" key="1">
    <source>
        <dbReference type="SAM" id="Phobius"/>
    </source>
</evidence>
<dbReference type="EMBL" id="VFEQ01000024">
    <property type="protein sequence ID" value="TWR52524.1"/>
    <property type="molecule type" value="Genomic_DNA"/>
</dbReference>
<keyword evidence="1" id="KW-1133">Transmembrane helix</keyword>
<comment type="caution">
    <text evidence="2">The sequence shown here is derived from an EMBL/GenBank/DDBJ whole genome shotgun (WGS) entry which is preliminary data.</text>
</comment>
<dbReference type="AlphaFoldDB" id="A0A9X9BP10"/>
<proteinExistence type="predicted"/>
<reference evidence="2 3" key="1">
    <citation type="submission" date="2019-06" db="EMBL/GenBank/DDBJ databases">
        <title>Pseudomonas bimorpha sp. nov. isolated from bovine raw milk and skim milk concentrate.</title>
        <authorList>
            <person name="Hofmann K."/>
            <person name="Huptas C."/>
            <person name="Doll E."/>
            <person name="Scherer S."/>
            <person name="Wenning M."/>
        </authorList>
    </citation>
    <scope>NUCLEOTIDE SEQUENCE [LARGE SCALE GENOMIC DNA]</scope>
    <source>
        <strain evidence="2 3">DSM 13124</strain>
    </source>
</reference>
<dbReference type="Proteomes" id="UP000316123">
    <property type="component" value="Unassembled WGS sequence"/>
</dbReference>
<feature type="transmembrane region" description="Helical" evidence="1">
    <location>
        <begin position="16"/>
        <end position="36"/>
    </location>
</feature>
<name>A0A9X9BP10_PSEMA</name>
<evidence type="ECO:0000313" key="3">
    <source>
        <dbReference type="Proteomes" id="UP000316123"/>
    </source>
</evidence>
<keyword evidence="1" id="KW-0472">Membrane</keyword>
<dbReference type="OrthoDB" id="9996236at2"/>
<sequence>MDNNKQGWFQLPINRLQMLIIGVVMGVAVASAPLYFSGKVKEYEYDNVRVQKDIVEKRVSTVEDNMYILRQRVEDSEFKINAQVAFTDKATRKLEGLMYEANPRAMSKLAQAEAEEARARVEASKRTSVIQNASPVINVNPTINNGGGK</sequence>
<evidence type="ECO:0000313" key="2">
    <source>
        <dbReference type="EMBL" id="TWR52524.1"/>
    </source>
</evidence>
<dbReference type="RefSeq" id="WP_074846897.1">
    <property type="nucleotide sequence ID" value="NZ_FNSU01000003.1"/>
</dbReference>
<organism evidence="2 3">
    <name type="scientific">Pseudomonas marginalis</name>
    <name type="common">Pseudomonas panacis</name>
    <dbReference type="NCBI Taxonomy" id="298"/>
    <lineage>
        <taxon>Bacteria</taxon>
        <taxon>Pseudomonadati</taxon>
        <taxon>Pseudomonadota</taxon>
        <taxon>Gammaproteobacteria</taxon>
        <taxon>Pseudomonadales</taxon>
        <taxon>Pseudomonadaceae</taxon>
        <taxon>Pseudomonas</taxon>
    </lineage>
</organism>